<reference evidence="2 3" key="1">
    <citation type="submission" date="2018-06" db="EMBL/GenBank/DDBJ databases">
        <authorList>
            <consortium name="Pathogen Informatics"/>
            <person name="Doyle S."/>
        </authorList>
    </citation>
    <scope>NUCLEOTIDE SEQUENCE [LARGE SCALE GENOMIC DNA]</scope>
    <source>
        <strain evidence="2 3">NCTC13767</strain>
    </source>
</reference>
<accession>A0A380JYH2</accession>
<protein>
    <submittedName>
        <fullName evidence="2">Putative minor structural protein</fullName>
    </submittedName>
</protein>
<evidence type="ECO:0000313" key="3">
    <source>
        <dbReference type="Proteomes" id="UP000254510"/>
    </source>
</evidence>
<dbReference type="InterPro" id="IPR008841">
    <property type="entry name" value="Siphovirus-type_tail_N"/>
</dbReference>
<sequence length="150" mass="17050">MSNFTFKGVDLSPFLDILEINRTIGNERKLTTEDLIDTGVELQSVSSGAKIIKIKVALASRSISPNEFVDTIEYPTTSNNNINTLREHIAMLLSAREPCKLELPDEPNRYYMALPKGDIELKGISDWYDETTIEFFCARRFGAYEQHSRV</sequence>
<dbReference type="EMBL" id="UHFM01000002">
    <property type="protein sequence ID" value="SUN56560.1"/>
    <property type="molecule type" value="Genomic_DNA"/>
</dbReference>
<dbReference type="NCBIfam" id="TIGR01633">
    <property type="entry name" value="phi3626_gp14_N"/>
    <property type="match status" value="1"/>
</dbReference>
<organism evidence="2 3">
    <name type="scientific">Streptococcus gallolyticus</name>
    <dbReference type="NCBI Taxonomy" id="315405"/>
    <lineage>
        <taxon>Bacteria</taxon>
        <taxon>Bacillati</taxon>
        <taxon>Bacillota</taxon>
        <taxon>Bacilli</taxon>
        <taxon>Lactobacillales</taxon>
        <taxon>Streptococcaceae</taxon>
        <taxon>Streptococcus</taxon>
    </lineage>
</organism>
<dbReference type="Proteomes" id="UP000254510">
    <property type="component" value="Unassembled WGS sequence"/>
</dbReference>
<name>A0A380JYH2_9STRE</name>
<dbReference type="AlphaFoldDB" id="A0A380JYH2"/>
<dbReference type="Gene3D" id="2.40.30.200">
    <property type="match status" value="1"/>
</dbReference>
<feature type="domain" description="Siphovirus-type tail component RIFT-related" evidence="1">
    <location>
        <begin position="39"/>
        <end position="137"/>
    </location>
</feature>
<dbReference type="Pfam" id="PF05709">
    <property type="entry name" value="Sipho_tail"/>
    <property type="match status" value="1"/>
</dbReference>
<proteinExistence type="predicted"/>
<dbReference type="InterPro" id="IPR006520">
    <property type="entry name" value="Dit_BPSPP_N"/>
</dbReference>
<evidence type="ECO:0000313" key="2">
    <source>
        <dbReference type="EMBL" id="SUN56560.1"/>
    </source>
</evidence>
<gene>
    <name evidence="2" type="ORF">NCTC13767_00009</name>
</gene>
<evidence type="ECO:0000259" key="1">
    <source>
        <dbReference type="Pfam" id="PF05709"/>
    </source>
</evidence>